<reference evidence="2 3" key="1">
    <citation type="submission" date="2019-04" db="EMBL/GenBank/DDBJ databases">
        <title>Genome sequence of Pelagicola litoralis CL-ES2.</title>
        <authorList>
            <person name="Cao J."/>
        </authorList>
    </citation>
    <scope>NUCLEOTIDE SEQUENCE [LARGE SCALE GENOMIC DNA]</scope>
    <source>
        <strain evidence="2 3">CL-ES2</strain>
    </source>
</reference>
<dbReference type="GO" id="GO:0006109">
    <property type="term" value="P:regulation of carbohydrate metabolic process"/>
    <property type="evidence" value="ECO:0007669"/>
    <property type="project" value="InterPro"/>
</dbReference>
<dbReference type="Pfam" id="PF07475">
    <property type="entry name" value="Hpr_kinase_C"/>
    <property type="match status" value="1"/>
</dbReference>
<proteinExistence type="predicted"/>
<evidence type="ECO:0000259" key="1">
    <source>
        <dbReference type="Pfam" id="PF07475"/>
    </source>
</evidence>
<feature type="domain" description="HPr kinase/phosphorylase C-terminal" evidence="1">
    <location>
        <begin position="17"/>
        <end position="99"/>
    </location>
</feature>
<dbReference type="GO" id="GO:0005524">
    <property type="term" value="F:ATP binding"/>
    <property type="evidence" value="ECO:0007669"/>
    <property type="project" value="InterPro"/>
</dbReference>
<evidence type="ECO:0000313" key="2">
    <source>
        <dbReference type="EMBL" id="TKZ18036.1"/>
    </source>
</evidence>
<evidence type="ECO:0000313" key="3">
    <source>
        <dbReference type="Proteomes" id="UP000306575"/>
    </source>
</evidence>
<dbReference type="GO" id="GO:0000155">
    <property type="term" value="F:phosphorelay sensor kinase activity"/>
    <property type="evidence" value="ECO:0007669"/>
    <property type="project" value="InterPro"/>
</dbReference>
<keyword evidence="3" id="KW-1185">Reference proteome</keyword>
<comment type="caution">
    <text evidence="2">The sequence shown here is derived from an EMBL/GenBank/DDBJ whole genome shotgun (WGS) entry which is preliminary data.</text>
</comment>
<name>A0A4U7MZ01_9RHOB</name>
<dbReference type="CDD" id="cd01918">
    <property type="entry name" value="HprK_C"/>
    <property type="match status" value="1"/>
</dbReference>
<sequence length="156" mass="16369">MSTKAPTAGTTDGASDLDQRLIVHATTIVINGRAALISGAAGSGKSALALELIALGAKLVADDRTILEDIDGVLVARAPSPIQGMIEARGVGLLNVDTVPCGNVVLAINMDEEEQSRLPDLRYVTYLGHNIALQHKVNAPYFASAVYQLLTHGRRA</sequence>
<dbReference type="EMBL" id="SULI01000018">
    <property type="protein sequence ID" value="TKZ18036.1"/>
    <property type="molecule type" value="Genomic_DNA"/>
</dbReference>
<dbReference type="RefSeq" id="WP_138016880.1">
    <property type="nucleotide sequence ID" value="NZ_SULI01000018.1"/>
</dbReference>
<accession>A0A4U7MZ01</accession>
<dbReference type="InterPro" id="IPR027417">
    <property type="entry name" value="P-loop_NTPase"/>
</dbReference>
<dbReference type="OrthoDB" id="8326226at2"/>
<dbReference type="InterPro" id="IPR011104">
    <property type="entry name" value="Hpr_kin/Pase_C"/>
</dbReference>
<gene>
    <name evidence="2" type="ORF">FAP39_13245</name>
</gene>
<dbReference type="AlphaFoldDB" id="A0A4U7MZ01"/>
<dbReference type="Gene3D" id="3.40.50.300">
    <property type="entry name" value="P-loop containing nucleotide triphosphate hydrolases"/>
    <property type="match status" value="1"/>
</dbReference>
<dbReference type="Proteomes" id="UP000306575">
    <property type="component" value="Unassembled WGS sequence"/>
</dbReference>
<organism evidence="2 3">
    <name type="scientific">Shimia litoralis</name>
    <dbReference type="NCBI Taxonomy" id="420403"/>
    <lineage>
        <taxon>Bacteria</taxon>
        <taxon>Pseudomonadati</taxon>
        <taxon>Pseudomonadota</taxon>
        <taxon>Alphaproteobacteria</taxon>
        <taxon>Rhodobacterales</taxon>
        <taxon>Roseobacteraceae</taxon>
    </lineage>
</organism>
<protein>
    <recommendedName>
        <fullName evidence="1">HPr kinase/phosphorylase C-terminal domain-containing protein</fullName>
    </recommendedName>
</protein>
<dbReference type="SUPFAM" id="SSF53795">
    <property type="entry name" value="PEP carboxykinase-like"/>
    <property type="match status" value="1"/>
</dbReference>